<proteinExistence type="predicted"/>
<feature type="non-terminal residue" evidence="1">
    <location>
        <position position="255"/>
    </location>
</feature>
<accession>X1VAD9</accession>
<protein>
    <submittedName>
        <fullName evidence="1">Uncharacterized protein</fullName>
    </submittedName>
</protein>
<sequence>MRKLGTIGNMGQPMPDIPIDPGNDCLARFAAGKTPKYLYARFSQVVRCDPHTPPVCHTPPNDIVFKLTQDDHLPCVFMYNQSGWIVTLYFAFDAPPVTYLQLQDALGYLYFSDFVPTPVDEGYVFHNDLQWCGEIECAHGGIGIVTWTDHATEILTSLNMAKANDLFMGLHPTDNDRLVYKFCKLKDATNIKILYDPRNYEVTGTLVPDVTGTYNPRISYNDKPSYEITTTQWFIWWDGIDTWNISTAPGIQGTN</sequence>
<organism evidence="1">
    <name type="scientific">marine sediment metagenome</name>
    <dbReference type="NCBI Taxonomy" id="412755"/>
    <lineage>
        <taxon>unclassified sequences</taxon>
        <taxon>metagenomes</taxon>
        <taxon>ecological metagenomes</taxon>
    </lineage>
</organism>
<comment type="caution">
    <text evidence="1">The sequence shown here is derived from an EMBL/GenBank/DDBJ whole genome shotgun (WGS) entry which is preliminary data.</text>
</comment>
<evidence type="ECO:0000313" key="1">
    <source>
        <dbReference type="EMBL" id="GAJ02655.1"/>
    </source>
</evidence>
<name>X1VAD9_9ZZZZ</name>
<dbReference type="EMBL" id="BARW01016343">
    <property type="protein sequence ID" value="GAJ02655.1"/>
    <property type="molecule type" value="Genomic_DNA"/>
</dbReference>
<gene>
    <name evidence="1" type="ORF">S12H4_28485</name>
</gene>
<reference evidence="1" key="1">
    <citation type="journal article" date="2014" name="Front. Microbiol.">
        <title>High frequency of phylogenetically diverse reductive dehalogenase-homologous genes in deep subseafloor sedimentary metagenomes.</title>
        <authorList>
            <person name="Kawai M."/>
            <person name="Futagami T."/>
            <person name="Toyoda A."/>
            <person name="Takaki Y."/>
            <person name="Nishi S."/>
            <person name="Hori S."/>
            <person name="Arai W."/>
            <person name="Tsubouchi T."/>
            <person name="Morono Y."/>
            <person name="Uchiyama I."/>
            <person name="Ito T."/>
            <person name="Fujiyama A."/>
            <person name="Inagaki F."/>
            <person name="Takami H."/>
        </authorList>
    </citation>
    <scope>NUCLEOTIDE SEQUENCE</scope>
    <source>
        <strain evidence="1">Expedition CK06-06</strain>
    </source>
</reference>
<dbReference type="AlphaFoldDB" id="X1VAD9"/>